<gene>
    <name evidence="3" type="ORF">LAME_0C04852G</name>
</gene>
<dbReference type="PROSITE" id="PS51180">
    <property type="entry name" value="BRO1"/>
    <property type="match status" value="1"/>
</dbReference>
<dbReference type="SMART" id="SM01041">
    <property type="entry name" value="BRO1"/>
    <property type="match status" value="1"/>
</dbReference>
<sequence length="660" mass="75129">MPQLLCIPFKRSLPVDLNAELSKVIDRTFYQVASLFDADLKTIDTLRNSALEAEVSTTGLQTLQEYYFQFSRLKLKFPDEQITFKWFETLGLKSYGREDTKFVFEELNVVYNIGALYSLLAADINNGSPEGLKAACSYYRLGAGCFDFISSRLDLMNDAAMEPKSIRSLKFLMLAQAQEIFWLKAVRDGMKHSLIARLALQVAEYYDSSFKYASTSELIRSDWQHRFGVKAIYFRAVALYRYSLTCDDNSLSGHKVRSLRDSSALLKQIHSADDTVHALSAKVEEALKVSERDNDLIYLQSVPTSIPNLKAAPMVSTLYFDGLREPLSPDPRQAHSVLFSDLLPTFVMESSNAFNRRQEQYIQQHVIDPLKALNKLVDEELPAHNVSKDLRSVPEEELESCRGSLEEAGANARQVASALRQVSDILRREQETDNLLRLKYGTARWTIEPSEKVNAEYLSRHSKLESYLQTGEAIDRETLQLFESIDKSLITSDIKIPESNNPLVKEISSVFSRREQITLQAKNKATTTVLLPKIVSLYKQTGQTDFEDLFAEQLKVYDEDLLSIEREKNVNRVLLDRLKTQDREGERQYAQDLYVQDFQFSLKLLEDVKENLSGGSKFYRDLVSSVSSLLSDVQIFEAARTEKNKDAEKDIAQGSNDQHG</sequence>
<evidence type="ECO:0000256" key="1">
    <source>
        <dbReference type="ARBA" id="ARBA00038154"/>
    </source>
</evidence>
<organism evidence="3 4">
    <name type="scientific">Lachancea meyersii CBS 8951</name>
    <dbReference type="NCBI Taxonomy" id="1266667"/>
    <lineage>
        <taxon>Eukaryota</taxon>
        <taxon>Fungi</taxon>
        <taxon>Dikarya</taxon>
        <taxon>Ascomycota</taxon>
        <taxon>Saccharomycotina</taxon>
        <taxon>Saccharomycetes</taxon>
        <taxon>Saccharomycetales</taxon>
        <taxon>Saccharomycetaceae</taxon>
        <taxon>Lachancea</taxon>
    </lineage>
</organism>
<dbReference type="OrthoDB" id="64867at2759"/>
<protein>
    <submittedName>
        <fullName evidence="3">LAME_0C04852g1_1</fullName>
    </submittedName>
</protein>
<dbReference type="InterPro" id="IPR025304">
    <property type="entry name" value="ALIX_V_dom"/>
</dbReference>
<dbReference type="Gene3D" id="1.25.40.280">
    <property type="entry name" value="alix/aip1 like domains"/>
    <property type="match status" value="1"/>
</dbReference>
<accession>A0A1G4J1J0</accession>
<proteinExistence type="inferred from homology"/>
<dbReference type="GO" id="GO:0005768">
    <property type="term" value="C:endosome"/>
    <property type="evidence" value="ECO:0007669"/>
    <property type="project" value="TreeGrafter"/>
</dbReference>
<comment type="similarity">
    <text evidence="1">Belongs to the palA/RIM20 family.</text>
</comment>
<dbReference type="PANTHER" id="PTHR23030">
    <property type="entry name" value="PCD6 INTERACTING PROTEIN-RELATED"/>
    <property type="match status" value="1"/>
</dbReference>
<feature type="domain" description="BRO1" evidence="2">
    <location>
        <begin position="3"/>
        <end position="377"/>
    </location>
</feature>
<evidence type="ECO:0000259" key="2">
    <source>
        <dbReference type="PROSITE" id="PS51180"/>
    </source>
</evidence>
<dbReference type="PANTHER" id="PTHR23030:SF39">
    <property type="entry name" value="PROGRAMMED CELL DEATH 6-INTERACTING PROTEIN"/>
    <property type="match status" value="1"/>
</dbReference>
<dbReference type="CDD" id="cd09241">
    <property type="entry name" value="BRO1_ScRim20-like"/>
    <property type="match status" value="1"/>
</dbReference>
<reference evidence="4" key="1">
    <citation type="submission" date="2016-03" db="EMBL/GenBank/DDBJ databases">
        <authorList>
            <person name="Devillers Hugo."/>
        </authorList>
    </citation>
    <scope>NUCLEOTIDE SEQUENCE [LARGE SCALE GENOMIC DNA]</scope>
</reference>
<dbReference type="Proteomes" id="UP000191144">
    <property type="component" value="Chromosome C"/>
</dbReference>
<dbReference type="InterPro" id="IPR004328">
    <property type="entry name" value="BRO1_dom"/>
</dbReference>
<dbReference type="Pfam" id="PF13949">
    <property type="entry name" value="ALIX_LYPXL_bnd"/>
    <property type="match status" value="2"/>
</dbReference>
<evidence type="ECO:0000313" key="4">
    <source>
        <dbReference type="Proteomes" id="UP000191144"/>
    </source>
</evidence>
<dbReference type="Gene3D" id="1.20.140.50">
    <property type="entry name" value="alix/aip1 like domains"/>
    <property type="match status" value="1"/>
</dbReference>
<dbReference type="InterPro" id="IPR038499">
    <property type="entry name" value="BRO1_sf"/>
</dbReference>
<dbReference type="Pfam" id="PF03097">
    <property type="entry name" value="BRO1"/>
    <property type="match status" value="1"/>
</dbReference>
<keyword evidence="4" id="KW-1185">Reference proteome</keyword>
<dbReference type="EMBL" id="LT598479">
    <property type="protein sequence ID" value="SCU83355.1"/>
    <property type="molecule type" value="Genomic_DNA"/>
</dbReference>
<dbReference type="AlphaFoldDB" id="A0A1G4J1J0"/>
<evidence type="ECO:0000313" key="3">
    <source>
        <dbReference type="EMBL" id="SCU83355.1"/>
    </source>
</evidence>
<name>A0A1G4J1J0_9SACH</name>